<gene>
    <name evidence="1" type="ORF">EmuJ_000710500</name>
</gene>
<dbReference type="EMBL" id="LN902842">
    <property type="protein sequence ID" value="CDS39570.1"/>
    <property type="molecule type" value="Genomic_DNA"/>
</dbReference>
<evidence type="ECO:0000313" key="1">
    <source>
        <dbReference type="EMBL" id="CDS39570.1"/>
    </source>
</evidence>
<proteinExistence type="predicted"/>
<accession>A0A068Y4Y1</accession>
<organism evidence="1 2">
    <name type="scientific">Echinococcus multilocularis</name>
    <name type="common">Fox tapeworm</name>
    <dbReference type="NCBI Taxonomy" id="6211"/>
    <lineage>
        <taxon>Eukaryota</taxon>
        <taxon>Metazoa</taxon>
        <taxon>Spiralia</taxon>
        <taxon>Lophotrochozoa</taxon>
        <taxon>Platyhelminthes</taxon>
        <taxon>Cestoda</taxon>
        <taxon>Eucestoda</taxon>
        <taxon>Cyclophyllidea</taxon>
        <taxon>Taeniidae</taxon>
        <taxon>Echinococcus</taxon>
    </lineage>
</organism>
<protein>
    <submittedName>
        <fullName evidence="1">Uncharacterized protein</fullName>
    </submittedName>
</protein>
<dbReference type="AlphaFoldDB" id="A0A068Y4Y1"/>
<sequence>MRCELITYLCVHTEGPTTSRILIHNLLRRNQVDVCCPSLVAKMQPFTSMLAYLSRLLLTRHPLSSLSLVSGALFPNETTWLRYFPCLSNLTVVKRTSSRTINDTILTPDTCFYTALTSFAVFQ</sequence>
<name>A0A068Y4Y1_ECHMU</name>
<reference evidence="1" key="2">
    <citation type="submission" date="2015-11" db="EMBL/GenBank/DDBJ databases">
        <authorList>
            <person name="Zhang Y."/>
            <person name="Guo Z."/>
        </authorList>
    </citation>
    <scope>NUCLEOTIDE SEQUENCE</scope>
</reference>
<keyword evidence="2" id="KW-1185">Reference proteome</keyword>
<dbReference type="Proteomes" id="UP000017246">
    <property type="component" value="Unassembled WGS sequence"/>
</dbReference>
<reference evidence="1" key="1">
    <citation type="journal article" date="2013" name="Nature">
        <title>The genomes of four tapeworm species reveal adaptations to parasitism.</title>
        <authorList>
            <person name="Tsai I.J."/>
            <person name="Zarowiecki M."/>
            <person name="Holroyd N."/>
            <person name="Garciarrubio A."/>
            <person name="Sanchez-Flores A."/>
            <person name="Brooks K.L."/>
            <person name="Tracey A."/>
            <person name="Bobes R.J."/>
            <person name="Fragoso G."/>
            <person name="Sciutto E."/>
            <person name="Aslett M."/>
            <person name="Beasley H."/>
            <person name="Bennett H.M."/>
            <person name="Cai J."/>
            <person name="Camicia F."/>
            <person name="Clark R."/>
            <person name="Cucher M."/>
            <person name="De Silva N."/>
            <person name="Day T.A."/>
            <person name="Deplazes P."/>
            <person name="Estrada K."/>
            <person name="Fernandez C."/>
            <person name="Holland P.W."/>
            <person name="Hou J."/>
            <person name="Hu S."/>
            <person name="Huckvale T."/>
            <person name="Hung S.S."/>
            <person name="Kamenetzky L."/>
            <person name="Keane J.A."/>
            <person name="Kiss F."/>
            <person name="Koziol U."/>
            <person name="Lambert O."/>
            <person name="Liu K."/>
            <person name="Luo X."/>
            <person name="Luo Y."/>
            <person name="Macchiaroli N."/>
            <person name="Nichol S."/>
            <person name="Paps J."/>
            <person name="Parkinson J."/>
            <person name="Pouchkina-Stantcheva N."/>
            <person name="Riddiford N."/>
            <person name="Rosenzvit M."/>
            <person name="Salinas G."/>
            <person name="Wasmuth J.D."/>
            <person name="Zamanian M."/>
            <person name="Zheng Y."/>
            <person name="Cai X."/>
            <person name="Soberon X."/>
            <person name="Olson P.D."/>
            <person name="Laclette J.P."/>
            <person name="Brehm K."/>
            <person name="Berriman M."/>
            <person name="Garciarrubio A."/>
            <person name="Bobes R.J."/>
            <person name="Fragoso G."/>
            <person name="Sanchez-Flores A."/>
            <person name="Estrada K."/>
            <person name="Cevallos M.A."/>
            <person name="Morett E."/>
            <person name="Gonzalez V."/>
            <person name="Portillo T."/>
            <person name="Ochoa-Leyva A."/>
            <person name="Jose M.V."/>
            <person name="Sciutto E."/>
            <person name="Landa A."/>
            <person name="Jimenez L."/>
            <person name="Valdes V."/>
            <person name="Carrero J.C."/>
            <person name="Larralde C."/>
            <person name="Morales-Montor J."/>
            <person name="Limon-Lason J."/>
            <person name="Soberon X."/>
            <person name="Laclette J.P."/>
        </authorList>
    </citation>
    <scope>NUCLEOTIDE SEQUENCE [LARGE SCALE GENOMIC DNA]</scope>
</reference>
<evidence type="ECO:0000313" key="2">
    <source>
        <dbReference type="Proteomes" id="UP000017246"/>
    </source>
</evidence>